<feature type="transmembrane region" description="Helical" evidence="1">
    <location>
        <begin position="61"/>
        <end position="84"/>
    </location>
</feature>
<sequence length="110" mass="12748">MATIIIGLFAVIMLMIYKAESTVNNEDILVKIHLFHLKVKTRLYRIVNDPYKETRQKSTKWIAFLFMLVAVLQYVSTLFLLSIARKSAKFFSTSAFYYNITANLDISSNK</sequence>
<dbReference type="EMBL" id="FTOL01000001">
    <property type="protein sequence ID" value="SIS70184.1"/>
    <property type="molecule type" value="Genomic_DNA"/>
</dbReference>
<gene>
    <name evidence="2" type="ORF">SAMN05421786_1011100</name>
</gene>
<keyword evidence="3" id="KW-1185">Reference proteome</keyword>
<name>A0A1N7L8L5_9FLAO</name>
<keyword evidence="1" id="KW-0472">Membrane</keyword>
<accession>A0A1N7L8L5</accession>
<dbReference type="OrthoDB" id="9874362at2"/>
<organism evidence="2 3">
    <name type="scientific">Chryseobacterium ureilyticum</name>
    <dbReference type="NCBI Taxonomy" id="373668"/>
    <lineage>
        <taxon>Bacteria</taxon>
        <taxon>Pseudomonadati</taxon>
        <taxon>Bacteroidota</taxon>
        <taxon>Flavobacteriia</taxon>
        <taxon>Flavobacteriales</taxon>
        <taxon>Weeksellaceae</taxon>
        <taxon>Chryseobacterium group</taxon>
        <taxon>Chryseobacterium</taxon>
    </lineage>
</organism>
<evidence type="ECO:0000256" key="1">
    <source>
        <dbReference type="SAM" id="Phobius"/>
    </source>
</evidence>
<keyword evidence="1" id="KW-1133">Transmembrane helix</keyword>
<protein>
    <submittedName>
        <fullName evidence="2">Uncharacterized protein</fullName>
    </submittedName>
</protein>
<evidence type="ECO:0000313" key="3">
    <source>
        <dbReference type="Proteomes" id="UP000186744"/>
    </source>
</evidence>
<dbReference type="RefSeq" id="WP_076550490.1">
    <property type="nucleotide sequence ID" value="NZ_FTOL01000001.1"/>
</dbReference>
<proteinExistence type="predicted"/>
<keyword evidence="1" id="KW-0812">Transmembrane</keyword>
<reference evidence="3" key="1">
    <citation type="submission" date="2017-01" db="EMBL/GenBank/DDBJ databases">
        <authorList>
            <person name="Varghese N."/>
            <person name="Submissions S."/>
        </authorList>
    </citation>
    <scope>NUCLEOTIDE SEQUENCE [LARGE SCALE GENOMIC DNA]</scope>
    <source>
        <strain evidence="3">DSM 18017</strain>
    </source>
</reference>
<dbReference type="AlphaFoldDB" id="A0A1N7L8L5"/>
<dbReference type="Proteomes" id="UP000186744">
    <property type="component" value="Unassembled WGS sequence"/>
</dbReference>
<evidence type="ECO:0000313" key="2">
    <source>
        <dbReference type="EMBL" id="SIS70184.1"/>
    </source>
</evidence>